<dbReference type="OrthoDB" id="9813147at2"/>
<dbReference type="KEGG" id="saqi:AXG55_09865"/>
<dbReference type="EMBL" id="CP017834">
    <property type="protein sequence ID" value="APJ04194.1"/>
    <property type="molecule type" value="Genomic_DNA"/>
</dbReference>
<dbReference type="PANTHER" id="PTHR32039">
    <property type="entry name" value="MAGNESIUM-CHELATASE SUBUNIT CHLI"/>
    <property type="match status" value="1"/>
</dbReference>
<dbReference type="InterPro" id="IPR045006">
    <property type="entry name" value="CHLI-like"/>
</dbReference>
<dbReference type="SMART" id="SM00382">
    <property type="entry name" value="AAA"/>
    <property type="match status" value="1"/>
</dbReference>
<dbReference type="InterPro" id="IPR000523">
    <property type="entry name" value="Mg_chelatse_chII-like_cat_dom"/>
</dbReference>
<dbReference type="PANTHER" id="PTHR32039:SF7">
    <property type="entry name" value="COMPETENCE PROTEIN COMM"/>
    <property type="match status" value="1"/>
</dbReference>
<evidence type="ECO:0000313" key="2">
    <source>
        <dbReference type="EMBL" id="APJ04194.1"/>
    </source>
</evidence>
<sequence>MAKTFSYLLVGVEIFPVEIETVLGNGFSGLNILGLGTEATRDMRERVRSALESTGISIPARRVVVNITPNELIKMSRIPFSQLDFAVAASIIYALFEEQENQQSLCAPEKEFLAGELSLSGQLKEVQNALIYESALSQEKESMCLCLPKANNNMSENDNLQFYATLLEWLNKRKMKDINVQKNKEKLSDKKISIIKNQLQFFEKSSFFVSDIEENILLLMKNPKVCISLLAAAFGNHHILVAGEPGIGKSFSLQKIPQFLIPLNQKEQLEVKLIHSLSGSVKRPFRSPHHSATPAALVGGSSLKPGEVSLAHCGVLFLDELAEFSSPSLESLREPLDAGEVFLSRAGGSIRYPAKFILCATTNPCPCGFLFSKTKPCRCHPKESRKYLQKISGPLLDRFCLQVWLDPHCDVMQQDVFSQYLFKIIENGKLKDFSYHFVNTKINYLNGSYNDDTVFDMKNLIKKNEKILSLSLRGQDKIISVLQTFHAIFPEIICDENFLESVLSYRILDKMFLQKNIF</sequence>
<dbReference type="InterPro" id="IPR020568">
    <property type="entry name" value="Ribosomal_Su5_D2-typ_SF"/>
</dbReference>
<name>A0A1L4D1X4_9BACT</name>
<dbReference type="RefSeq" id="WP_148697947.1">
    <property type="nucleotide sequence ID" value="NZ_CP017834.1"/>
</dbReference>
<dbReference type="Pfam" id="PF13541">
    <property type="entry name" value="ChlI"/>
    <property type="match status" value="1"/>
</dbReference>
<accession>A0A1L4D1X4</accession>
<dbReference type="SUPFAM" id="SSF54211">
    <property type="entry name" value="Ribosomal protein S5 domain 2-like"/>
    <property type="match status" value="1"/>
</dbReference>
<evidence type="ECO:0000259" key="1">
    <source>
        <dbReference type="SMART" id="SM00382"/>
    </source>
</evidence>
<reference evidence="2 3" key="1">
    <citation type="submission" date="2016-10" db="EMBL/GenBank/DDBJ databases">
        <title>Silvanigrella aquatica sp. nov., isolated from a freshwater lake located in the Black Forest, Germany, description of Silvanigrellaceae fam. nov., Silvanigrellales ord. nov., reclassification of the order Bdellovibrionales in the class Oligoflexia, reclassification of the families Bacteriovoracaceae and Halobacteriovoraceae in the new order Bacteriovoracales ord. nov., and reclassification of the family Pseudobacteriovoracaceae in the order Oligoflexiales.</title>
        <authorList>
            <person name="Hahn M.W."/>
            <person name="Schmidt J."/>
            <person name="Koll U."/>
            <person name="Rohde M."/>
            <person name="Verbag S."/>
            <person name="Pitt A."/>
            <person name="Nakai R."/>
            <person name="Naganuma T."/>
            <person name="Lang E."/>
        </authorList>
    </citation>
    <scope>NUCLEOTIDE SEQUENCE [LARGE SCALE GENOMIC DNA]</scope>
    <source>
        <strain evidence="2 3">MWH-Nonnen-W8red</strain>
    </source>
</reference>
<dbReference type="SUPFAM" id="SSF52540">
    <property type="entry name" value="P-loop containing nucleoside triphosphate hydrolases"/>
    <property type="match status" value="1"/>
</dbReference>
<proteinExistence type="predicted"/>
<gene>
    <name evidence="2" type="ORF">AXG55_09865</name>
</gene>
<dbReference type="Proteomes" id="UP000184731">
    <property type="component" value="Chromosome"/>
</dbReference>
<dbReference type="STRING" id="1915309.AXG55_09865"/>
<dbReference type="GO" id="GO:0005524">
    <property type="term" value="F:ATP binding"/>
    <property type="evidence" value="ECO:0007669"/>
    <property type="project" value="InterPro"/>
</dbReference>
<organism evidence="2 3">
    <name type="scientific">Silvanigrella aquatica</name>
    <dbReference type="NCBI Taxonomy" id="1915309"/>
    <lineage>
        <taxon>Bacteria</taxon>
        <taxon>Pseudomonadati</taxon>
        <taxon>Bdellovibrionota</taxon>
        <taxon>Oligoflexia</taxon>
        <taxon>Silvanigrellales</taxon>
        <taxon>Silvanigrellaceae</taxon>
        <taxon>Silvanigrella</taxon>
    </lineage>
</organism>
<protein>
    <recommendedName>
        <fullName evidence="1">AAA+ ATPase domain-containing protein</fullName>
    </recommendedName>
</protein>
<dbReference type="Gene3D" id="3.40.50.300">
    <property type="entry name" value="P-loop containing nucleotide triphosphate hydrolases"/>
    <property type="match status" value="1"/>
</dbReference>
<evidence type="ECO:0000313" key="3">
    <source>
        <dbReference type="Proteomes" id="UP000184731"/>
    </source>
</evidence>
<dbReference type="AlphaFoldDB" id="A0A1L4D1X4"/>
<dbReference type="InterPro" id="IPR003593">
    <property type="entry name" value="AAA+_ATPase"/>
</dbReference>
<dbReference type="InterPro" id="IPR027417">
    <property type="entry name" value="P-loop_NTPase"/>
</dbReference>
<dbReference type="Pfam" id="PF01078">
    <property type="entry name" value="Mg_chelatase"/>
    <property type="match status" value="1"/>
</dbReference>
<feature type="domain" description="AAA+ ATPase" evidence="1">
    <location>
        <begin position="235"/>
        <end position="410"/>
    </location>
</feature>
<keyword evidence="3" id="KW-1185">Reference proteome</keyword>